<evidence type="ECO:0000313" key="3">
    <source>
        <dbReference type="EMBL" id="NKY01755.1"/>
    </source>
</evidence>
<feature type="chain" id="PRO_5032407941" description="Secreted protein" evidence="2">
    <location>
        <begin position="25"/>
        <end position="217"/>
    </location>
</feature>
<comment type="caution">
    <text evidence="3">The sequence shown here is derived from an EMBL/GenBank/DDBJ whole genome shotgun (WGS) entry which is preliminary data.</text>
</comment>
<keyword evidence="2" id="KW-0732">Signal</keyword>
<feature type="region of interest" description="Disordered" evidence="1">
    <location>
        <begin position="159"/>
        <end position="184"/>
    </location>
</feature>
<protein>
    <recommendedName>
        <fullName evidence="5">Secreted protein</fullName>
    </recommendedName>
</protein>
<evidence type="ECO:0000256" key="2">
    <source>
        <dbReference type="SAM" id="SignalP"/>
    </source>
</evidence>
<feature type="signal peptide" evidence="2">
    <location>
        <begin position="1"/>
        <end position="24"/>
    </location>
</feature>
<dbReference type="AlphaFoldDB" id="A0A846WJ65"/>
<gene>
    <name evidence="3" type="ORF">HGA05_09240</name>
</gene>
<accession>A0A846WJ65</accession>
<evidence type="ECO:0008006" key="5">
    <source>
        <dbReference type="Google" id="ProtNLM"/>
    </source>
</evidence>
<dbReference type="Proteomes" id="UP000563898">
    <property type="component" value="Unassembled WGS sequence"/>
</dbReference>
<reference evidence="3 4" key="1">
    <citation type="submission" date="2020-04" db="EMBL/GenBank/DDBJ databases">
        <title>MicrobeNet Type strains.</title>
        <authorList>
            <person name="Nicholson A.C."/>
        </authorList>
    </citation>
    <scope>NUCLEOTIDE SEQUENCE [LARGE SCALE GENOMIC DNA]</scope>
    <source>
        <strain evidence="3 4">ATCC BAA-14</strain>
    </source>
</reference>
<dbReference type="EMBL" id="JAAXPC010000004">
    <property type="protein sequence ID" value="NKY01755.1"/>
    <property type="molecule type" value="Genomic_DNA"/>
</dbReference>
<sequence length="217" mass="21645">MAAGAAVLTCASAAWLGLAAPAHAWTTGTAHAGSGTMSGNTVTLFGVNNSPLAGGQGQCSAFVYPISALGALEQAAQVGTQRAAARVQNQGPQVDSLNNQYDQDMSGVGTPLAVADTVTVGATPTTLLTYQGTAAQYAGYVVCSSTAGQSSDEDYTAFPVSASAPTAPSPTAPSTPGHTDTDGVLNSASSWMKWLWTCTQSSTTTCGNAPALPGLTH</sequence>
<proteinExistence type="predicted"/>
<evidence type="ECO:0000313" key="4">
    <source>
        <dbReference type="Proteomes" id="UP000563898"/>
    </source>
</evidence>
<evidence type="ECO:0000256" key="1">
    <source>
        <dbReference type="SAM" id="MobiDB-lite"/>
    </source>
</evidence>
<name>A0A846WJ65_9ACTN</name>
<organism evidence="3 4">
    <name type="scientific">Gordonia polyisoprenivorans</name>
    <dbReference type="NCBI Taxonomy" id="84595"/>
    <lineage>
        <taxon>Bacteria</taxon>
        <taxon>Bacillati</taxon>
        <taxon>Actinomycetota</taxon>
        <taxon>Actinomycetes</taxon>
        <taxon>Mycobacteriales</taxon>
        <taxon>Gordoniaceae</taxon>
        <taxon>Gordonia</taxon>
    </lineage>
</organism>